<feature type="compositionally biased region" description="Low complexity" evidence="1">
    <location>
        <begin position="97"/>
        <end position="107"/>
    </location>
</feature>
<evidence type="ECO:0000313" key="3">
    <source>
        <dbReference type="Proteomes" id="UP000664859"/>
    </source>
</evidence>
<feature type="region of interest" description="Disordered" evidence="1">
    <location>
        <begin position="90"/>
        <end position="115"/>
    </location>
</feature>
<evidence type="ECO:0000313" key="2">
    <source>
        <dbReference type="EMBL" id="KAG5183334.1"/>
    </source>
</evidence>
<dbReference type="AlphaFoldDB" id="A0A835Z542"/>
<organism evidence="2 3">
    <name type="scientific">Tribonema minus</name>
    <dbReference type="NCBI Taxonomy" id="303371"/>
    <lineage>
        <taxon>Eukaryota</taxon>
        <taxon>Sar</taxon>
        <taxon>Stramenopiles</taxon>
        <taxon>Ochrophyta</taxon>
        <taxon>PX clade</taxon>
        <taxon>Xanthophyceae</taxon>
        <taxon>Tribonematales</taxon>
        <taxon>Tribonemataceae</taxon>
        <taxon>Tribonema</taxon>
    </lineage>
</organism>
<dbReference type="Proteomes" id="UP000664859">
    <property type="component" value="Unassembled WGS sequence"/>
</dbReference>
<comment type="caution">
    <text evidence="2">The sequence shown here is derived from an EMBL/GenBank/DDBJ whole genome shotgun (WGS) entry which is preliminary data.</text>
</comment>
<dbReference type="SUPFAM" id="SSF103481">
    <property type="entry name" value="Multidrug resistance efflux transporter EmrE"/>
    <property type="match status" value="1"/>
</dbReference>
<gene>
    <name evidence="2" type="ORF">JKP88DRAFT_290428</name>
</gene>
<accession>A0A835Z542</accession>
<name>A0A835Z542_9STRA</name>
<dbReference type="EMBL" id="JAFCMP010000217">
    <property type="protein sequence ID" value="KAG5183334.1"/>
    <property type="molecule type" value="Genomic_DNA"/>
</dbReference>
<sequence length="115" mass="11364">MVVQHRYSLASGILAALASVLGKAGLDSGSFLGSVVATRCTAPDSWVCSGGVAGWLVFGEALPPQWWLGATLIFAGTALVADGAGVPPPLLPPSPSSPSAAAAAPAARDARPKAD</sequence>
<proteinExistence type="predicted"/>
<evidence type="ECO:0000256" key="1">
    <source>
        <dbReference type="SAM" id="MobiDB-lite"/>
    </source>
</evidence>
<keyword evidence="3" id="KW-1185">Reference proteome</keyword>
<evidence type="ECO:0008006" key="4">
    <source>
        <dbReference type="Google" id="ProtNLM"/>
    </source>
</evidence>
<reference evidence="2" key="1">
    <citation type="submission" date="2021-02" db="EMBL/GenBank/DDBJ databases">
        <title>First Annotated Genome of the Yellow-green Alga Tribonema minus.</title>
        <authorList>
            <person name="Mahan K.M."/>
        </authorList>
    </citation>
    <scope>NUCLEOTIDE SEQUENCE</scope>
    <source>
        <strain evidence="2">UTEX B ZZ1240</strain>
    </source>
</reference>
<protein>
    <recommendedName>
        <fullName evidence="4">EamA domain-containing protein</fullName>
    </recommendedName>
</protein>
<dbReference type="InterPro" id="IPR037185">
    <property type="entry name" value="EmrE-like"/>
</dbReference>
<dbReference type="OrthoDB" id="5854584at2759"/>